<feature type="binding site" evidence="8">
    <location>
        <position position="22"/>
    </location>
    <ligand>
        <name>Mg(2+)</name>
        <dbReference type="ChEBI" id="CHEBI:18420"/>
    </ligand>
</feature>
<dbReference type="PANTHER" id="PTHR33653">
    <property type="entry name" value="RIBONUCLEASE VAPC2"/>
    <property type="match status" value="1"/>
</dbReference>
<dbReference type="GO" id="GO:0090729">
    <property type="term" value="F:toxin activity"/>
    <property type="evidence" value="ECO:0007669"/>
    <property type="project" value="UniProtKB-KW"/>
</dbReference>
<dbReference type="InterPro" id="IPR029060">
    <property type="entry name" value="PIN-like_dom_sf"/>
</dbReference>
<evidence type="ECO:0000256" key="8">
    <source>
        <dbReference type="HAMAP-Rule" id="MF_00265"/>
    </source>
</evidence>
<evidence type="ECO:0000313" key="10">
    <source>
        <dbReference type="EMBL" id="TMI81763.1"/>
    </source>
</evidence>
<sequence length="145" mass="16216">MRRRPRAYAGAPAVARTRSLLDTDLIIWFLRGREHARRWIHELSKAGVPSCSALSVTEVVAGMRPDEENETRAFLQALDVIQVNREIAWRAGALIGEYGRRGITLDFVDATIAATCLRHRLSLATYNVKYDPMPGLRKVGVPSSE</sequence>
<accession>A0A537JE12</accession>
<evidence type="ECO:0000256" key="3">
    <source>
        <dbReference type="ARBA" id="ARBA00022722"/>
    </source>
</evidence>
<comment type="cofactor">
    <cofactor evidence="1 8">
        <name>Mg(2+)</name>
        <dbReference type="ChEBI" id="CHEBI:18420"/>
    </cofactor>
</comment>
<dbReference type="InterPro" id="IPR050556">
    <property type="entry name" value="Type_II_TA_system_RNase"/>
</dbReference>
<feature type="domain" description="PIN" evidence="9">
    <location>
        <begin position="20"/>
        <end position="128"/>
    </location>
</feature>
<dbReference type="EMBL" id="VBAO01000157">
    <property type="protein sequence ID" value="TMI81763.1"/>
    <property type="molecule type" value="Genomic_DNA"/>
</dbReference>
<evidence type="ECO:0000256" key="4">
    <source>
        <dbReference type="ARBA" id="ARBA00022723"/>
    </source>
</evidence>
<dbReference type="GO" id="GO:0016787">
    <property type="term" value="F:hydrolase activity"/>
    <property type="evidence" value="ECO:0007669"/>
    <property type="project" value="UniProtKB-KW"/>
</dbReference>
<dbReference type="CDD" id="cd18741">
    <property type="entry name" value="PIN_VapC4-5_FitB-like"/>
    <property type="match status" value="1"/>
</dbReference>
<dbReference type="PANTHER" id="PTHR33653:SF1">
    <property type="entry name" value="RIBONUCLEASE VAPC2"/>
    <property type="match status" value="1"/>
</dbReference>
<evidence type="ECO:0000256" key="2">
    <source>
        <dbReference type="ARBA" id="ARBA00022649"/>
    </source>
</evidence>
<keyword evidence="4 8" id="KW-0479">Metal-binding</keyword>
<keyword evidence="5 8" id="KW-0378">Hydrolase</keyword>
<comment type="caution">
    <text evidence="10">The sequence shown here is derived from an EMBL/GenBank/DDBJ whole genome shotgun (WGS) entry which is preliminary data.</text>
</comment>
<comment type="function">
    <text evidence="8">Toxic component of a toxin-antitoxin (TA) system. An RNase.</text>
</comment>
<gene>
    <name evidence="8" type="primary">vapC</name>
    <name evidence="10" type="ORF">E6H04_06000</name>
</gene>
<dbReference type="GO" id="GO:0004540">
    <property type="term" value="F:RNA nuclease activity"/>
    <property type="evidence" value="ECO:0007669"/>
    <property type="project" value="InterPro"/>
</dbReference>
<keyword evidence="3 8" id="KW-0540">Nuclease</keyword>
<evidence type="ECO:0000259" key="9">
    <source>
        <dbReference type="Pfam" id="PF01850"/>
    </source>
</evidence>
<dbReference type="HAMAP" id="MF_00265">
    <property type="entry name" value="VapC_Nob1"/>
    <property type="match status" value="1"/>
</dbReference>
<name>A0A537JE12_9BACT</name>
<reference evidence="10 11" key="1">
    <citation type="journal article" date="2019" name="Nat. Microbiol.">
        <title>Mediterranean grassland soil C-N compound turnover is dependent on rainfall and depth, and is mediated by genomically divergent microorganisms.</title>
        <authorList>
            <person name="Diamond S."/>
            <person name="Andeer P.F."/>
            <person name="Li Z."/>
            <person name="Crits-Christoph A."/>
            <person name="Burstein D."/>
            <person name="Anantharaman K."/>
            <person name="Lane K.R."/>
            <person name="Thomas B.C."/>
            <person name="Pan C."/>
            <person name="Northen T.R."/>
            <person name="Banfield J.F."/>
        </authorList>
    </citation>
    <scope>NUCLEOTIDE SEQUENCE [LARGE SCALE GENOMIC DNA]</scope>
    <source>
        <strain evidence="10">NP_7</strain>
    </source>
</reference>
<evidence type="ECO:0000256" key="7">
    <source>
        <dbReference type="ARBA" id="ARBA00038093"/>
    </source>
</evidence>
<proteinExistence type="inferred from homology"/>
<dbReference type="EC" id="3.1.-.-" evidence="8"/>
<dbReference type="Pfam" id="PF01850">
    <property type="entry name" value="PIN"/>
    <property type="match status" value="1"/>
</dbReference>
<dbReference type="SUPFAM" id="SSF88723">
    <property type="entry name" value="PIN domain-like"/>
    <property type="match status" value="1"/>
</dbReference>
<dbReference type="Proteomes" id="UP000320048">
    <property type="component" value="Unassembled WGS sequence"/>
</dbReference>
<dbReference type="GO" id="GO:0000287">
    <property type="term" value="F:magnesium ion binding"/>
    <property type="evidence" value="ECO:0007669"/>
    <property type="project" value="UniProtKB-UniRule"/>
</dbReference>
<protein>
    <recommendedName>
        <fullName evidence="8">Ribonuclease VapC</fullName>
        <shortName evidence="8">RNase VapC</shortName>
        <ecNumber evidence="8">3.1.-.-</ecNumber>
    </recommendedName>
    <alternativeName>
        <fullName evidence="8">Toxin VapC</fullName>
    </alternativeName>
</protein>
<evidence type="ECO:0000256" key="6">
    <source>
        <dbReference type="ARBA" id="ARBA00022842"/>
    </source>
</evidence>
<keyword evidence="6 8" id="KW-0460">Magnesium</keyword>
<evidence type="ECO:0000256" key="5">
    <source>
        <dbReference type="ARBA" id="ARBA00022801"/>
    </source>
</evidence>
<organism evidence="10 11">
    <name type="scientific">Candidatus Segetimicrobium genomatis</name>
    <dbReference type="NCBI Taxonomy" id="2569760"/>
    <lineage>
        <taxon>Bacteria</taxon>
        <taxon>Bacillati</taxon>
        <taxon>Candidatus Sysuimicrobiota</taxon>
        <taxon>Candidatus Sysuimicrobiia</taxon>
        <taxon>Candidatus Sysuimicrobiales</taxon>
        <taxon>Candidatus Segetimicrobiaceae</taxon>
        <taxon>Candidatus Segetimicrobium</taxon>
    </lineage>
</organism>
<feature type="binding site" evidence="8">
    <location>
        <position position="109"/>
    </location>
    <ligand>
        <name>Mg(2+)</name>
        <dbReference type="ChEBI" id="CHEBI:18420"/>
    </ligand>
</feature>
<keyword evidence="8" id="KW-0800">Toxin</keyword>
<keyword evidence="2 8" id="KW-1277">Toxin-antitoxin system</keyword>
<comment type="similarity">
    <text evidence="7 8">Belongs to the PINc/VapC protein family.</text>
</comment>
<evidence type="ECO:0000313" key="11">
    <source>
        <dbReference type="Proteomes" id="UP000320048"/>
    </source>
</evidence>
<dbReference type="InterPro" id="IPR002716">
    <property type="entry name" value="PIN_dom"/>
</dbReference>
<dbReference type="InterPro" id="IPR022907">
    <property type="entry name" value="VapC_family"/>
</dbReference>
<dbReference type="AlphaFoldDB" id="A0A537JE12"/>
<dbReference type="Gene3D" id="3.40.50.1010">
    <property type="entry name" value="5'-nuclease"/>
    <property type="match status" value="1"/>
</dbReference>
<evidence type="ECO:0000256" key="1">
    <source>
        <dbReference type="ARBA" id="ARBA00001946"/>
    </source>
</evidence>